<reference evidence="14 15" key="1">
    <citation type="submission" date="2021-03" db="EMBL/GenBank/DDBJ databases">
        <title>Sequencing the genomes of 1000 actinobacteria strains.</title>
        <authorList>
            <person name="Klenk H.-P."/>
        </authorList>
    </citation>
    <scope>NUCLEOTIDE SEQUENCE [LARGE SCALE GENOMIC DNA]</scope>
    <source>
        <strain evidence="14 15">DSM 45256</strain>
    </source>
</reference>
<dbReference type="PRINTS" id="PR00990">
    <property type="entry name" value="RIBOKINASE"/>
</dbReference>
<comment type="activity regulation">
    <text evidence="12">Activated by a monovalent cation that binds near, but not in, the active site. The most likely occupant of the site in vivo is potassium. Ion binding induces a conformational change that may alter substrate affinity.</text>
</comment>
<evidence type="ECO:0000256" key="4">
    <source>
        <dbReference type="ARBA" id="ARBA00022679"/>
    </source>
</evidence>
<name>A0ABS4VZF4_9PSEU</name>
<evidence type="ECO:0000256" key="12">
    <source>
        <dbReference type="HAMAP-Rule" id="MF_01987"/>
    </source>
</evidence>
<sequence>MSAVLVVGSLNADLVVRTERFPSAGETVAGADLVVGPGGKGANQAVAAARLGGDVAMVGAVGADAHGTLVRDSVAAAGVDVTRVATRPDATTGTAVITVDACADNTIVVSPGANGTLSAGDLPAFDGVAVLTLSLEAPLDTVLAAARAARAAGTTVLLNLSPFGPVPDGLLESTDVLVVNEHEAALLGEHPVARTIVTHGARGCVVDDAGATTTVDALRVEPLDTTGSGDAFLAAVAVRLAAGDTLADAARHAVRVGAFAVTVAGAQLPEITGDVRARYGLQDVPPGPAEVDDHAKARRA</sequence>
<feature type="binding site" evidence="12">
    <location>
        <begin position="39"/>
        <end position="43"/>
    </location>
    <ligand>
        <name>substrate</name>
    </ligand>
</feature>
<keyword evidence="7 12" id="KW-0418">Kinase</keyword>
<dbReference type="PROSITE" id="PS00584">
    <property type="entry name" value="PFKB_KINASES_2"/>
    <property type="match status" value="1"/>
</dbReference>
<accession>A0ABS4VZF4</accession>
<evidence type="ECO:0000256" key="1">
    <source>
        <dbReference type="ARBA" id="ARBA00005380"/>
    </source>
</evidence>
<comment type="subcellular location">
    <subcellularLocation>
        <location evidence="12">Cytoplasm</location>
    </subcellularLocation>
</comment>
<evidence type="ECO:0000259" key="13">
    <source>
        <dbReference type="Pfam" id="PF00294"/>
    </source>
</evidence>
<dbReference type="SUPFAM" id="SSF53613">
    <property type="entry name" value="Ribokinase-like"/>
    <property type="match status" value="1"/>
</dbReference>
<comment type="catalytic activity">
    <reaction evidence="12">
        <text>D-ribose + ATP = D-ribose 5-phosphate + ADP + H(+)</text>
        <dbReference type="Rhea" id="RHEA:13697"/>
        <dbReference type="ChEBI" id="CHEBI:15378"/>
        <dbReference type="ChEBI" id="CHEBI:30616"/>
        <dbReference type="ChEBI" id="CHEBI:47013"/>
        <dbReference type="ChEBI" id="CHEBI:78346"/>
        <dbReference type="ChEBI" id="CHEBI:456216"/>
        <dbReference type="EC" id="2.7.1.15"/>
    </reaction>
</comment>
<feature type="domain" description="Carbohydrate kinase PfkB" evidence="13">
    <location>
        <begin position="2"/>
        <end position="269"/>
    </location>
</feature>
<keyword evidence="8 12" id="KW-0067">ATP-binding</keyword>
<feature type="binding site" evidence="12">
    <location>
        <begin position="198"/>
        <end position="203"/>
    </location>
    <ligand>
        <name>ATP</name>
        <dbReference type="ChEBI" id="CHEBI:30616"/>
    </ligand>
</feature>
<evidence type="ECO:0000256" key="5">
    <source>
        <dbReference type="ARBA" id="ARBA00022723"/>
    </source>
</evidence>
<feature type="binding site" evidence="12">
    <location>
        <position position="224"/>
    </location>
    <ligand>
        <name>K(+)</name>
        <dbReference type="ChEBI" id="CHEBI:29103"/>
    </ligand>
</feature>
<dbReference type="InterPro" id="IPR002139">
    <property type="entry name" value="Ribo/fructo_kinase"/>
</dbReference>
<dbReference type="InterPro" id="IPR011877">
    <property type="entry name" value="Ribokinase"/>
</dbReference>
<evidence type="ECO:0000256" key="3">
    <source>
        <dbReference type="ARBA" id="ARBA00016943"/>
    </source>
</evidence>
<keyword evidence="4 12" id="KW-0808">Transferase</keyword>
<feature type="binding site" evidence="12">
    <location>
        <begin position="11"/>
        <end position="13"/>
    </location>
    <ligand>
        <name>substrate</name>
    </ligand>
</feature>
<keyword evidence="11 12" id="KW-0119">Carbohydrate metabolism</keyword>
<dbReference type="GO" id="GO:0004747">
    <property type="term" value="F:ribokinase activity"/>
    <property type="evidence" value="ECO:0007669"/>
    <property type="project" value="UniProtKB-EC"/>
</dbReference>
<comment type="cofactor">
    <cofactor evidence="12">
        <name>Mg(2+)</name>
        <dbReference type="ChEBI" id="CHEBI:18420"/>
    </cofactor>
    <text evidence="12">Requires a divalent cation, most likely magnesium in vivo, as an electrophilic catalyst to aid phosphoryl group transfer. It is the chelate of the metal and the nucleotide that is the actual substrate.</text>
</comment>
<keyword evidence="12" id="KW-0963">Cytoplasm</keyword>
<feature type="active site" description="Proton acceptor" evidence="12">
    <location>
        <position position="230"/>
    </location>
</feature>
<feature type="binding site" evidence="12">
    <location>
        <position position="226"/>
    </location>
    <ligand>
        <name>K(+)</name>
        <dbReference type="ChEBI" id="CHEBI:29103"/>
    </ligand>
</feature>
<protein>
    <recommendedName>
        <fullName evidence="3 12">Ribokinase</fullName>
        <shortName evidence="12">RK</shortName>
        <ecNumber evidence="2 12">2.7.1.15</ecNumber>
    </recommendedName>
</protein>
<organism evidence="14 15">
    <name type="scientific">Pseudonocardia parietis</name>
    <dbReference type="NCBI Taxonomy" id="570936"/>
    <lineage>
        <taxon>Bacteria</taxon>
        <taxon>Bacillati</taxon>
        <taxon>Actinomycetota</taxon>
        <taxon>Actinomycetes</taxon>
        <taxon>Pseudonocardiales</taxon>
        <taxon>Pseudonocardiaceae</taxon>
        <taxon>Pseudonocardia</taxon>
    </lineage>
</organism>
<comment type="caution">
    <text evidence="14">The sequence shown here is derived from an EMBL/GenBank/DDBJ whole genome shotgun (WGS) entry which is preliminary data.</text>
</comment>
<dbReference type="EC" id="2.7.1.15" evidence="2 12"/>
<dbReference type="Proteomes" id="UP001519295">
    <property type="component" value="Unassembled WGS sequence"/>
</dbReference>
<evidence type="ECO:0000256" key="9">
    <source>
        <dbReference type="ARBA" id="ARBA00022842"/>
    </source>
</evidence>
<dbReference type="InterPro" id="IPR011611">
    <property type="entry name" value="PfkB_dom"/>
</dbReference>
<dbReference type="PANTHER" id="PTHR10584:SF166">
    <property type="entry name" value="RIBOKINASE"/>
    <property type="match status" value="1"/>
</dbReference>
<feature type="binding site" evidence="12">
    <location>
        <position position="136"/>
    </location>
    <ligand>
        <name>substrate</name>
    </ligand>
</feature>
<dbReference type="InterPro" id="IPR029056">
    <property type="entry name" value="Ribokinase-like"/>
</dbReference>
<feature type="binding site" evidence="12">
    <location>
        <position position="265"/>
    </location>
    <ligand>
        <name>K(+)</name>
        <dbReference type="ChEBI" id="CHEBI:29103"/>
    </ligand>
</feature>
<dbReference type="RefSeq" id="WP_210031265.1">
    <property type="nucleotide sequence ID" value="NZ_JAGINU010000001.1"/>
</dbReference>
<comment type="caution">
    <text evidence="12">Lacks conserved residue(s) required for the propagation of feature annotation.</text>
</comment>
<evidence type="ECO:0000256" key="11">
    <source>
        <dbReference type="ARBA" id="ARBA00023277"/>
    </source>
</evidence>
<dbReference type="Pfam" id="PF00294">
    <property type="entry name" value="PfkB"/>
    <property type="match status" value="1"/>
</dbReference>
<keyword evidence="15" id="KW-1185">Reference proteome</keyword>
<evidence type="ECO:0000256" key="2">
    <source>
        <dbReference type="ARBA" id="ARBA00012035"/>
    </source>
</evidence>
<dbReference type="InterPro" id="IPR002173">
    <property type="entry name" value="Carboh/pur_kinase_PfkB_CS"/>
</dbReference>
<keyword evidence="6 12" id="KW-0547">Nucleotide-binding</keyword>
<feature type="binding site" evidence="12">
    <location>
        <position position="260"/>
    </location>
    <ligand>
        <name>K(+)</name>
        <dbReference type="ChEBI" id="CHEBI:29103"/>
    </ligand>
</feature>
<dbReference type="PANTHER" id="PTHR10584">
    <property type="entry name" value="SUGAR KINASE"/>
    <property type="match status" value="1"/>
</dbReference>
<comment type="function">
    <text evidence="12">Catalyzes the phosphorylation of ribose at O-5 in a reaction requiring ATP and magnesium. The resulting D-ribose-5-phosphate can then be used either for sythesis of nucleotides, histidine, and tryptophan, or as a component of the pentose phosphate pathway.</text>
</comment>
<evidence type="ECO:0000256" key="7">
    <source>
        <dbReference type="ARBA" id="ARBA00022777"/>
    </source>
</evidence>
<feature type="binding site" evidence="12">
    <location>
        <begin position="229"/>
        <end position="230"/>
    </location>
    <ligand>
        <name>ATP</name>
        <dbReference type="ChEBI" id="CHEBI:30616"/>
    </ligand>
</feature>
<evidence type="ECO:0000313" key="14">
    <source>
        <dbReference type="EMBL" id="MBP2369337.1"/>
    </source>
</evidence>
<dbReference type="HAMAP" id="MF_01987">
    <property type="entry name" value="Ribokinase"/>
    <property type="match status" value="1"/>
</dbReference>
<comment type="similarity">
    <text evidence="1">Belongs to the carbohydrate kinase pfkB family.</text>
</comment>
<feature type="binding site" evidence="12">
    <location>
        <position position="263"/>
    </location>
    <ligand>
        <name>K(+)</name>
        <dbReference type="ChEBI" id="CHEBI:29103"/>
    </ligand>
</feature>
<evidence type="ECO:0000256" key="6">
    <source>
        <dbReference type="ARBA" id="ARBA00022741"/>
    </source>
</evidence>
<comment type="similarity">
    <text evidence="12">Belongs to the carbohydrate kinase PfkB family. Ribokinase subfamily.</text>
</comment>
<keyword evidence="9 12" id="KW-0460">Magnesium</keyword>
<evidence type="ECO:0000313" key="15">
    <source>
        <dbReference type="Proteomes" id="UP001519295"/>
    </source>
</evidence>
<keyword evidence="10 12" id="KW-0630">Potassium</keyword>
<keyword evidence="5 12" id="KW-0479">Metal-binding</keyword>
<proteinExistence type="inferred from homology"/>
<comment type="subunit">
    <text evidence="12">Homodimer.</text>
</comment>
<feature type="binding site" evidence="12">
    <location>
        <position position="230"/>
    </location>
    <ligand>
        <name>substrate</name>
    </ligand>
</feature>
<comment type="pathway">
    <text evidence="12">Carbohydrate metabolism; D-ribose degradation; D-ribose 5-phosphate from beta-D-ribopyranose: step 2/2.</text>
</comment>
<dbReference type="EMBL" id="JAGINU010000001">
    <property type="protein sequence ID" value="MBP2369337.1"/>
    <property type="molecule type" value="Genomic_DNA"/>
</dbReference>
<dbReference type="CDD" id="cd01174">
    <property type="entry name" value="ribokinase"/>
    <property type="match status" value="1"/>
</dbReference>
<gene>
    <name evidence="12" type="primary">rbsK</name>
    <name evidence="14" type="ORF">JOF36_005033</name>
</gene>
<dbReference type="Gene3D" id="3.40.1190.20">
    <property type="match status" value="1"/>
</dbReference>
<evidence type="ECO:0000256" key="8">
    <source>
        <dbReference type="ARBA" id="ARBA00022840"/>
    </source>
</evidence>
<evidence type="ECO:0000256" key="10">
    <source>
        <dbReference type="ARBA" id="ARBA00022958"/>
    </source>
</evidence>
<feature type="binding site" evidence="12">
    <location>
        <position position="180"/>
    </location>
    <ligand>
        <name>ATP</name>
        <dbReference type="ChEBI" id="CHEBI:30616"/>
    </ligand>
</feature>